<keyword evidence="3" id="KW-1185">Reference proteome</keyword>
<reference evidence="2 3" key="1">
    <citation type="submission" date="2024-03" db="EMBL/GenBank/DDBJ databases">
        <title>A high-quality draft genome sequence of Diaporthe vaccinii, a causative agent of upright dieback and viscid rot disease in cranberry plants.</title>
        <authorList>
            <person name="Sarrasin M."/>
            <person name="Lang B.F."/>
            <person name="Burger G."/>
        </authorList>
    </citation>
    <scope>NUCLEOTIDE SEQUENCE [LARGE SCALE GENOMIC DNA]</scope>
    <source>
        <strain evidence="2 3">IS7</strain>
    </source>
</reference>
<accession>A0ABR4DT38</accession>
<dbReference type="EMBL" id="JBAWTH010000186">
    <property type="protein sequence ID" value="KAL2273447.1"/>
    <property type="molecule type" value="Genomic_DNA"/>
</dbReference>
<comment type="caution">
    <text evidence="2">The sequence shown here is derived from an EMBL/GenBank/DDBJ whole genome shotgun (WGS) entry which is preliminary data.</text>
</comment>
<name>A0ABR4DT38_9PEZI</name>
<feature type="region of interest" description="Disordered" evidence="1">
    <location>
        <begin position="1"/>
        <end position="31"/>
    </location>
</feature>
<sequence length="124" mass="13570">MPYSDSNSRPPSPEPAPAPPPNSPRDGVTRLAKAFCDGGGPIGDTGVLCLEDLFCIRETMDTEDPSAQYKHNLERGYNHCPNASWEHPEATSLLGFPVLSFTRYERGKKHSVPLCCVRLSPSDI</sequence>
<proteinExistence type="predicted"/>
<gene>
    <name evidence="2" type="ORF">FJTKL_04513</name>
</gene>
<protein>
    <submittedName>
        <fullName evidence="2">Uncharacterized protein</fullName>
    </submittedName>
</protein>
<evidence type="ECO:0000313" key="3">
    <source>
        <dbReference type="Proteomes" id="UP001600888"/>
    </source>
</evidence>
<dbReference type="Proteomes" id="UP001600888">
    <property type="component" value="Unassembled WGS sequence"/>
</dbReference>
<feature type="compositionally biased region" description="Pro residues" evidence="1">
    <location>
        <begin position="10"/>
        <end position="23"/>
    </location>
</feature>
<organism evidence="2 3">
    <name type="scientific">Diaporthe vaccinii</name>
    <dbReference type="NCBI Taxonomy" id="105482"/>
    <lineage>
        <taxon>Eukaryota</taxon>
        <taxon>Fungi</taxon>
        <taxon>Dikarya</taxon>
        <taxon>Ascomycota</taxon>
        <taxon>Pezizomycotina</taxon>
        <taxon>Sordariomycetes</taxon>
        <taxon>Sordariomycetidae</taxon>
        <taxon>Diaporthales</taxon>
        <taxon>Diaporthaceae</taxon>
        <taxon>Diaporthe</taxon>
        <taxon>Diaporthe eres species complex</taxon>
    </lineage>
</organism>
<evidence type="ECO:0000313" key="2">
    <source>
        <dbReference type="EMBL" id="KAL2273447.1"/>
    </source>
</evidence>
<evidence type="ECO:0000256" key="1">
    <source>
        <dbReference type="SAM" id="MobiDB-lite"/>
    </source>
</evidence>